<gene>
    <name evidence="1" type="ORF">H9647_06620</name>
</gene>
<accession>A0ABR8SW56</accession>
<evidence type="ECO:0000313" key="2">
    <source>
        <dbReference type="Proteomes" id="UP000608071"/>
    </source>
</evidence>
<evidence type="ECO:0000313" key="1">
    <source>
        <dbReference type="EMBL" id="MBD7967728.1"/>
    </source>
</evidence>
<sequence length="129" mass="14830">MDSREKSRLFQRVKSLSVENFFNYLNGQQTQAYGLGITHMEQAMSCHQRISRPMIEQVLKKAEQIRIEWDGIEEVTIESAAIGQYRTPEEMMLNMSPTEAAIYKLESDSYVEIGGKTFYVKPVELGETV</sequence>
<reference evidence="1 2" key="1">
    <citation type="submission" date="2020-08" db="EMBL/GenBank/DDBJ databases">
        <title>A Genomic Blueprint of the Chicken Gut Microbiome.</title>
        <authorList>
            <person name="Gilroy R."/>
            <person name="Ravi A."/>
            <person name="Getino M."/>
            <person name="Pursley I."/>
            <person name="Horton D.L."/>
            <person name="Alikhan N.-F."/>
            <person name="Baker D."/>
            <person name="Gharbi K."/>
            <person name="Hall N."/>
            <person name="Watson M."/>
            <person name="Adriaenssens E.M."/>
            <person name="Foster-Nyarko E."/>
            <person name="Jarju S."/>
            <person name="Secka A."/>
            <person name="Antonio M."/>
            <person name="Oren A."/>
            <person name="Chaudhuri R."/>
            <person name="La Ragione R.M."/>
            <person name="Hildebrand F."/>
            <person name="Pallen M.J."/>
        </authorList>
    </citation>
    <scope>NUCLEOTIDE SEQUENCE [LARGE SCALE GENOMIC DNA]</scope>
    <source>
        <strain evidence="1 2">Sa2BVA9</strain>
    </source>
</reference>
<keyword evidence="2" id="KW-1185">Reference proteome</keyword>
<dbReference type="EMBL" id="JACSQL010000002">
    <property type="protein sequence ID" value="MBD7967728.1"/>
    <property type="molecule type" value="Genomic_DNA"/>
</dbReference>
<dbReference type="Proteomes" id="UP000608071">
    <property type="component" value="Unassembled WGS sequence"/>
</dbReference>
<organism evidence="1 2">
    <name type="scientific">Paenibacillus gallinarum</name>
    <dbReference type="NCBI Taxonomy" id="2762232"/>
    <lineage>
        <taxon>Bacteria</taxon>
        <taxon>Bacillati</taxon>
        <taxon>Bacillota</taxon>
        <taxon>Bacilli</taxon>
        <taxon>Bacillales</taxon>
        <taxon>Paenibacillaceae</taxon>
        <taxon>Paenibacillus</taxon>
    </lineage>
</organism>
<comment type="caution">
    <text evidence="1">The sequence shown here is derived from an EMBL/GenBank/DDBJ whole genome shotgun (WGS) entry which is preliminary data.</text>
</comment>
<protein>
    <submittedName>
        <fullName evidence="1">Uncharacterized protein</fullName>
    </submittedName>
</protein>
<name>A0ABR8SW56_9BACL</name>
<proteinExistence type="predicted"/>
<dbReference type="RefSeq" id="WP_191798969.1">
    <property type="nucleotide sequence ID" value="NZ_JACSQL010000002.1"/>
</dbReference>